<keyword evidence="7" id="KW-1185">Reference proteome</keyword>
<gene>
    <name evidence="6" type="ORF">FYJ63_10200</name>
</gene>
<keyword evidence="1" id="KW-0547">Nucleotide-binding</keyword>
<dbReference type="RefSeq" id="WP_154546407.1">
    <property type="nucleotide sequence ID" value="NZ_VUMY01000023.1"/>
</dbReference>
<proteinExistence type="predicted"/>
<dbReference type="AlphaFoldDB" id="A0A7K0K529"/>
<dbReference type="Pfam" id="PF09250">
    <property type="entry name" value="Prim-Pol"/>
    <property type="match status" value="1"/>
</dbReference>
<dbReference type="CDD" id="cd04859">
    <property type="entry name" value="Prim_Pol"/>
    <property type="match status" value="1"/>
</dbReference>
<dbReference type="SMART" id="SM00885">
    <property type="entry name" value="D5_N"/>
    <property type="match status" value="1"/>
</dbReference>
<dbReference type="InterPro" id="IPR006500">
    <property type="entry name" value="Helicase_put_C_phage/plasmid"/>
</dbReference>
<comment type="caution">
    <text evidence="6">The sequence shown here is derived from an EMBL/GenBank/DDBJ whole genome shotgun (WGS) entry which is preliminary data.</text>
</comment>
<dbReference type="PROSITE" id="PS51206">
    <property type="entry name" value="SF3_HELICASE_1"/>
    <property type="match status" value="1"/>
</dbReference>
<evidence type="ECO:0000256" key="4">
    <source>
        <dbReference type="SAM" id="MobiDB-lite"/>
    </source>
</evidence>
<name>A0A7K0K529_9ACTO</name>
<evidence type="ECO:0000313" key="7">
    <source>
        <dbReference type="Proteomes" id="UP000442535"/>
    </source>
</evidence>
<dbReference type="Gene3D" id="3.30.720.160">
    <property type="entry name" value="Bifunctional DNA primase/polymerase, N-terminal"/>
    <property type="match status" value="1"/>
</dbReference>
<keyword evidence="3" id="KW-0067">ATP-binding</keyword>
<evidence type="ECO:0000256" key="2">
    <source>
        <dbReference type="ARBA" id="ARBA00022801"/>
    </source>
</evidence>
<keyword evidence="2" id="KW-0378">Hydrolase</keyword>
<dbReference type="NCBIfam" id="TIGR01613">
    <property type="entry name" value="primase_Cterm"/>
    <property type="match status" value="1"/>
</dbReference>
<evidence type="ECO:0000256" key="3">
    <source>
        <dbReference type="ARBA" id="ARBA00022840"/>
    </source>
</evidence>
<dbReference type="SUPFAM" id="SSF52540">
    <property type="entry name" value="P-loop containing nucleoside triphosphate hydrolases"/>
    <property type="match status" value="1"/>
</dbReference>
<reference evidence="6 7" key="1">
    <citation type="submission" date="2019-08" db="EMBL/GenBank/DDBJ databases">
        <title>In-depth cultivation of the pig gut microbiome towards novel bacterial diversity and tailored functional studies.</title>
        <authorList>
            <person name="Wylensek D."/>
            <person name="Hitch T.C.A."/>
            <person name="Clavel T."/>
        </authorList>
    </citation>
    <scope>NUCLEOTIDE SEQUENCE [LARGE SCALE GENOMIC DNA]</scope>
    <source>
        <strain evidence="6 7">RF-GAM-744-WT-7</strain>
    </source>
</reference>
<organism evidence="6 7">
    <name type="scientific">Mobiluncus porci</name>
    <dbReference type="NCBI Taxonomy" id="2652278"/>
    <lineage>
        <taxon>Bacteria</taxon>
        <taxon>Bacillati</taxon>
        <taxon>Actinomycetota</taxon>
        <taxon>Actinomycetes</taxon>
        <taxon>Actinomycetales</taxon>
        <taxon>Actinomycetaceae</taxon>
        <taxon>Mobiluncus</taxon>
    </lineage>
</organism>
<dbReference type="Proteomes" id="UP000442535">
    <property type="component" value="Unassembled WGS sequence"/>
</dbReference>
<dbReference type="Gene3D" id="3.40.50.300">
    <property type="entry name" value="P-loop containing nucleotide triphosphate hydrolases"/>
    <property type="match status" value="1"/>
</dbReference>
<dbReference type="InterPro" id="IPR027417">
    <property type="entry name" value="P-loop_NTPase"/>
</dbReference>
<feature type="compositionally biased region" description="Low complexity" evidence="4">
    <location>
        <begin position="365"/>
        <end position="378"/>
    </location>
</feature>
<dbReference type="InterPro" id="IPR051620">
    <property type="entry name" value="ORF904-like_C"/>
</dbReference>
<dbReference type="Pfam" id="PF08706">
    <property type="entry name" value="D5_N"/>
    <property type="match status" value="1"/>
</dbReference>
<evidence type="ECO:0000313" key="6">
    <source>
        <dbReference type="EMBL" id="MST50587.1"/>
    </source>
</evidence>
<dbReference type="InterPro" id="IPR014818">
    <property type="entry name" value="Phage/plasmid_primase_P4_C"/>
</dbReference>
<dbReference type="InterPro" id="IPR015330">
    <property type="entry name" value="DNA_primase/pol_bifunc_N"/>
</dbReference>
<dbReference type="InterPro" id="IPR014015">
    <property type="entry name" value="Helicase_SF3_DNA-vir"/>
</dbReference>
<dbReference type="PANTHER" id="PTHR35372:SF2">
    <property type="entry name" value="SF3 HELICASE DOMAIN-CONTAINING PROTEIN"/>
    <property type="match status" value="1"/>
</dbReference>
<dbReference type="Pfam" id="PF19263">
    <property type="entry name" value="DUF5906"/>
    <property type="match status" value="1"/>
</dbReference>
<feature type="region of interest" description="Disordered" evidence="4">
    <location>
        <begin position="337"/>
        <end position="417"/>
    </location>
</feature>
<evidence type="ECO:0000259" key="5">
    <source>
        <dbReference type="PROSITE" id="PS51206"/>
    </source>
</evidence>
<accession>A0A7K0K529</accession>
<dbReference type="EMBL" id="VUMY01000023">
    <property type="protein sequence ID" value="MST50587.1"/>
    <property type="molecule type" value="Genomic_DNA"/>
</dbReference>
<dbReference type="GO" id="GO:0016787">
    <property type="term" value="F:hydrolase activity"/>
    <property type="evidence" value="ECO:0007669"/>
    <property type="project" value="UniProtKB-KW"/>
</dbReference>
<evidence type="ECO:0000256" key="1">
    <source>
        <dbReference type="ARBA" id="ARBA00022741"/>
    </source>
</evidence>
<sequence>MTALNPVLAAAIQAANQGLSVIPVRPGTKQPAVPWKQYQRIPATIDQILQWWRENPGYGLGIITGKVSGNLEMLELEGRATEQHLDDDIFNLAEASGLSELASRIFWGGWTEISPSGGLHFFYRLKNTPAGNTRLAKDTDGKVLAETRGEGGYVVAAPTPGSFHETGNPWEICTYGPEHILTLTEEEHEAVMTLFKSINKYLPPESHQTSLDLTHPSSHNEYGFDAGTRPGDDYEQRTTWAEILEPAGWTAIYTAGSTTYWRRPGKNVGISATTGHATDRDRLYVFTSSTQFEPEIPYTKFGAYSLLNFGGDHAEAARALAADGYGQQAKQLVPHIPGMEPSELSEQPTGVSKVSKVPEGDNETEPPTTLTQPEQNTLGQAGTNGAKTGEGTDHTPTAGSLALVVSNPDPEPSAPQRSEDFDALWLAQHYQHQIVYVPQWGKWLHWNGYVWQPQPEGGGIIRELAKQLYRQLPTAGKGAATYKTKVLARAGITNRLAMAQTDMRLVAEKDTLDRHPYELNTPKGIVNLKTGQLGQPDPTRWHTKTTTVAPACMETPMWDKFLQQTFAGNAEMIGYLQRLAGYSATGVVSDHILPFLYGPGGNGKSVLLDTLMAILGDYATSAPARFLMAGPDRHETEIARLDGQRLVVCSEINENDRFDEAKVKLLTGGDKLTARHMYREYFTFTPTHKLWLMGNHKPKVSTGGTSFWRRTNVIGFNQTVKPEDVIENLDQKLVDAEGPGILQWIIDGAKQYLEKGLQTPQSVKTDSQEYAAEEDTLSRFIDECLIIGGGDYARVSSSDMNRTYKEWCYRENETEISNTALGRALREIYGLGKVHSRKGNLFTNVTLANTGEDTPKDPWSDLGGGR</sequence>
<dbReference type="PANTHER" id="PTHR35372">
    <property type="entry name" value="ATP BINDING PROTEIN-RELATED"/>
    <property type="match status" value="1"/>
</dbReference>
<protein>
    <recommendedName>
        <fullName evidence="5">SF3 helicase domain-containing protein</fullName>
    </recommendedName>
</protein>
<dbReference type="SMART" id="SM00943">
    <property type="entry name" value="Prim-Pol"/>
    <property type="match status" value="1"/>
</dbReference>
<dbReference type="GO" id="GO:0005524">
    <property type="term" value="F:ATP binding"/>
    <property type="evidence" value="ECO:0007669"/>
    <property type="project" value="UniProtKB-KW"/>
</dbReference>
<feature type="domain" description="SF3 helicase" evidence="5">
    <location>
        <begin position="571"/>
        <end position="729"/>
    </location>
</feature>
<dbReference type="InterPro" id="IPR045455">
    <property type="entry name" value="NrS-1_pol-like_helicase"/>
</dbReference>
<dbReference type="SUPFAM" id="SSF56747">
    <property type="entry name" value="Prim-pol domain"/>
    <property type="match status" value="1"/>
</dbReference>